<protein>
    <recommendedName>
        <fullName evidence="4">Transmembrane protein</fullName>
    </recommendedName>
</protein>
<accession>Q1H1N0</accession>
<feature type="transmembrane region" description="Helical" evidence="1">
    <location>
        <begin position="20"/>
        <end position="38"/>
    </location>
</feature>
<dbReference type="OrthoDB" id="8703192at2"/>
<keyword evidence="1" id="KW-1133">Transmembrane helix</keyword>
<dbReference type="eggNOG" id="ENOG5032H16">
    <property type="taxonomic scope" value="Bacteria"/>
</dbReference>
<keyword evidence="1" id="KW-0812">Transmembrane</keyword>
<name>Q1H1N0_METFK</name>
<organism evidence="2 3">
    <name type="scientific">Methylobacillus flagellatus (strain ATCC 51484 / DSM 6875 / VKM B-1610 / KT)</name>
    <dbReference type="NCBI Taxonomy" id="265072"/>
    <lineage>
        <taxon>Bacteria</taxon>
        <taxon>Pseudomonadati</taxon>
        <taxon>Pseudomonadota</taxon>
        <taxon>Betaproteobacteria</taxon>
        <taxon>Nitrosomonadales</taxon>
        <taxon>Methylophilaceae</taxon>
        <taxon>Methylobacillus</taxon>
    </lineage>
</organism>
<evidence type="ECO:0000313" key="3">
    <source>
        <dbReference type="Proteomes" id="UP000002440"/>
    </source>
</evidence>
<reference evidence="2 3" key="1">
    <citation type="submission" date="2006-03" db="EMBL/GenBank/DDBJ databases">
        <title>Complete sequence of Methylobacillus flagellatus KT.</title>
        <authorList>
            <consortium name="US DOE Joint Genome Institute"/>
            <person name="Copeland A."/>
            <person name="Lucas S."/>
            <person name="Lapidus A."/>
            <person name="Barry K."/>
            <person name="Detter J.C."/>
            <person name="Glavina del Rio T."/>
            <person name="Hammon N."/>
            <person name="Israni S."/>
            <person name="Dalin E."/>
            <person name="Tice H."/>
            <person name="Pitluck S."/>
            <person name="Brettin T."/>
            <person name="Bruce D."/>
            <person name="Han C."/>
            <person name="Tapia R."/>
            <person name="Saunders E."/>
            <person name="Gilna P."/>
            <person name="Schmutz J."/>
            <person name="Larimer F."/>
            <person name="Land M."/>
            <person name="Kyrpides N."/>
            <person name="Anderson I."/>
            <person name="Richardson P."/>
        </authorList>
    </citation>
    <scope>NUCLEOTIDE SEQUENCE [LARGE SCALE GENOMIC DNA]</scope>
    <source>
        <strain evidence="3">KT / ATCC 51484 / DSM 6875</strain>
    </source>
</reference>
<dbReference type="HOGENOM" id="CLU_118537_0_0_4"/>
<keyword evidence="1" id="KW-0472">Membrane</keyword>
<gene>
    <name evidence="2" type="ordered locus">Mfla_1339</name>
</gene>
<evidence type="ECO:0008006" key="4">
    <source>
        <dbReference type="Google" id="ProtNLM"/>
    </source>
</evidence>
<dbReference type="Proteomes" id="UP000002440">
    <property type="component" value="Chromosome"/>
</dbReference>
<dbReference type="KEGG" id="mfa:Mfla_1339"/>
<dbReference type="AlphaFoldDB" id="Q1H1N0"/>
<dbReference type="EMBL" id="CP000284">
    <property type="protein sequence ID" value="ABE49607.1"/>
    <property type="molecule type" value="Genomic_DNA"/>
</dbReference>
<evidence type="ECO:0000313" key="2">
    <source>
        <dbReference type="EMBL" id="ABE49607.1"/>
    </source>
</evidence>
<evidence type="ECO:0000256" key="1">
    <source>
        <dbReference type="SAM" id="Phobius"/>
    </source>
</evidence>
<proteinExistence type="predicted"/>
<dbReference type="STRING" id="265072.Mfla_1339"/>
<sequence>MLPVISINHAPLLQDRPVKGIVTLLLAAACGIALLGWMQQLNSERQRLNADLQQMQAPVSAPRLNPKEDQAKQQEIAAVQAAMHELALPWQKLFLALESIKVADIKLASIEPNARLHKLRITANTNEVVNMFKYVRGLSEQSVFNDVLLMSHEFHHDQPMPVRFVVEAVWIQQP</sequence>
<keyword evidence="3" id="KW-1185">Reference proteome</keyword>